<organism evidence="3 4">
    <name type="scientific">Methylobacterium currus</name>
    <dbReference type="NCBI Taxonomy" id="2051553"/>
    <lineage>
        <taxon>Bacteria</taxon>
        <taxon>Pseudomonadati</taxon>
        <taxon>Pseudomonadota</taxon>
        <taxon>Alphaproteobacteria</taxon>
        <taxon>Hyphomicrobiales</taxon>
        <taxon>Methylobacteriaceae</taxon>
        <taxon>Methylobacterium</taxon>
    </lineage>
</organism>
<protein>
    <submittedName>
        <fullName evidence="3">Peptidoglycan-binding protein</fullName>
    </submittedName>
</protein>
<dbReference type="EMBL" id="CP028843">
    <property type="protein sequence ID" value="AWB21260.1"/>
    <property type="molecule type" value="Genomic_DNA"/>
</dbReference>
<feature type="chain" id="PRO_5015329290" evidence="2">
    <location>
        <begin position="19"/>
        <end position="83"/>
    </location>
</feature>
<name>A0A2R4WI95_9HYPH</name>
<keyword evidence="2" id="KW-0732">Signal</keyword>
<evidence type="ECO:0000256" key="1">
    <source>
        <dbReference type="SAM" id="MobiDB-lite"/>
    </source>
</evidence>
<accession>A0A2R4WI95</accession>
<feature type="compositionally biased region" description="Low complexity" evidence="1">
    <location>
        <begin position="58"/>
        <end position="68"/>
    </location>
</feature>
<feature type="signal peptide" evidence="2">
    <location>
        <begin position="1"/>
        <end position="18"/>
    </location>
</feature>
<dbReference type="RefSeq" id="WP_099953136.1">
    <property type="nucleotide sequence ID" value="NZ_CP028843.1"/>
</dbReference>
<reference evidence="3 4" key="1">
    <citation type="submission" date="2018-04" db="EMBL/GenBank/DDBJ databases">
        <title>Methylobacterium sp. PR1016A genome.</title>
        <authorList>
            <person name="Park W."/>
        </authorList>
    </citation>
    <scope>NUCLEOTIDE SEQUENCE [LARGE SCALE GENOMIC DNA]</scope>
    <source>
        <strain evidence="3 4">PR1016A</strain>
    </source>
</reference>
<dbReference type="Proteomes" id="UP000244755">
    <property type="component" value="Chromosome 1"/>
</dbReference>
<dbReference type="AlphaFoldDB" id="A0A2R4WI95"/>
<proteinExistence type="predicted"/>
<feature type="region of interest" description="Disordered" evidence="1">
    <location>
        <begin position="39"/>
        <end position="83"/>
    </location>
</feature>
<dbReference type="KEGG" id="mee:DA075_10335"/>
<evidence type="ECO:0000313" key="3">
    <source>
        <dbReference type="EMBL" id="AWB21260.1"/>
    </source>
</evidence>
<evidence type="ECO:0000313" key="4">
    <source>
        <dbReference type="Proteomes" id="UP000244755"/>
    </source>
</evidence>
<gene>
    <name evidence="3" type="ORF">DA075_10335</name>
</gene>
<sequence length="83" mass="8800">MFSASALLSALLSLLARTFSNVIVQEIDSLRAAEAQREVGAARQAASSRAKAERQEAVARTAADAATRAPEDPNDPFLRKDGT</sequence>
<evidence type="ECO:0000256" key="2">
    <source>
        <dbReference type="SAM" id="SignalP"/>
    </source>
</evidence>
<keyword evidence="4" id="KW-1185">Reference proteome</keyword>